<reference evidence="1" key="1">
    <citation type="journal article" date="2015" name="Nature">
        <title>Complex archaea that bridge the gap between prokaryotes and eukaryotes.</title>
        <authorList>
            <person name="Spang A."/>
            <person name="Saw J.H."/>
            <person name="Jorgensen S.L."/>
            <person name="Zaremba-Niedzwiedzka K."/>
            <person name="Martijn J."/>
            <person name="Lind A.E."/>
            <person name="van Eijk R."/>
            <person name="Schleper C."/>
            <person name="Guy L."/>
            <person name="Ettema T.J."/>
        </authorList>
    </citation>
    <scope>NUCLEOTIDE SEQUENCE</scope>
</reference>
<dbReference type="EMBL" id="LAZR01017278">
    <property type="protein sequence ID" value="KKM01080.1"/>
    <property type="molecule type" value="Genomic_DNA"/>
</dbReference>
<protein>
    <submittedName>
        <fullName evidence="1">Uncharacterized protein</fullName>
    </submittedName>
</protein>
<organism evidence="1">
    <name type="scientific">marine sediment metagenome</name>
    <dbReference type="NCBI Taxonomy" id="412755"/>
    <lineage>
        <taxon>unclassified sequences</taxon>
        <taxon>metagenomes</taxon>
        <taxon>ecological metagenomes</taxon>
    </lineage>
</organism>
<name>A0A0F9GQG4_9ZZZZ</name>
<evidence type="ECO:0000313" key="1">
    <source>
        <dbReference type="EMBL" id="KKM01080.1"/>
    </source>
</evidence>
<sequence>KFVTYHLEGLFREDPGMEERFFQLTRR</sequence>
<feature type="non-terminal residue" evidence="1">
    <location>
        <position position="1"/>
    </location>
</feature>
<dbReference type="AlphaFoldDB" id="A0A0F9GQG4"/>
<gene>
    <name evidence="1" type="ORF">LCGC14_1797990</name>
</gene>
<proteinExistence type="predicted"/>
<comment type="caution">
    <text evidence="1">The sequence shown here is derived from an EMBL/GenBank/DDBJ whole genome shotgun (WGS) entry which is preliminary data.</text>
</comment>
<accession>A0A0F9GQG4</accession>